<keyword evidence="3" id="KW-1185">Reference proteome</keyword>
<dbReference type="EMBL" id="PUEJ01000005">
    <property type="protein sequence ID" value="PRH86609.1"/>
    <property type="molecule type" value="Genomic_DNA"/>
</dbReference>
<dbReference type="AlphaFoldDB" id="A0A2S9QB87"/>
<keyword evidence="1" id="KW-0812">Transmembrane</keyword>
<evidence type="ECO:0000313" key="3">
    <source>
        <dbReference type="Proteomes" id="UP000237682"/>
    </source>
</evidence>
<evidence type="ECO:0000256" key="1">
    <source>
        <dbReference type="SAM" id="Phobius"/>
    </source>
</evidence>
<protein>
    <recommendedName>
        <fullName evidence="4">DUF3422 domain-containing protein</fullName>
    </recommendedName>
</protein>
<sequence length="431" mass="47647">MGEITMTATGASEASESLFADHPKRAAIYAELHARPTEPITTSARIRRVAFMPADEGPSLEEVARRFALFAGQSALPFDDARTRQITVERSGRKATFELHNEFATLTWQSVLTDREIWPDDIGLECFAGLQRVSATRIDLTETSTIMEAALVGFSPISLCYSELYDGMAQVATDFNRDLDGFTRYELAAGRCNGVRRGVLVRRLLEIETYSNFVLLGLPVARALGSTIRQFEGAVSQVMGRVGHAHSTGENREALESIHALSAEVGRSIEETSFRFAASQAYAAVLGTRLRQLAERPIGEFTTIERYLTNRTGPAVATCLATEKRLQAVAMKLERSAELLNAHISLSLEMQNQTILDTISRTSESQYRLQETVEGLSIIAISYYTLAILGYMIEGFSHIWHVDKAIAMLCAAPVVLFLVWRGIKSLRKRAA</sequence>
<name>A0A2S9QB87_9HYPH</name>
<dbReference type="InterPro" id="IPR021830">
    <property type="entry name" value="DUF3422"/>
</dbReference>
<dbReference type="Proteomes" id="UP000237682">
    <property type="component" value="Unassembled WGS sequence"/>
</dbReference>
<organism evidence="2 3">
    <name type="scientific">Labrys okinawensis</name>
    <dbReference type="NCBI Taxonomy" id="346911"/>
    <lineage>
        <taxon>Bacteria</taxon>
        <taxon>Pseudomonadati</taxon>
        <taxon>Pseudomonadota</taxon>
        <taxon>Alphaproteobacteria</taxon>
        <taxon>Hyphomicrobiales</taxon>
        <taxon>Xanthobacteraceae</taxon>
        <taxon>Labrys</taxon>
    </lineage>
</organism>
<accession>A0A2S9QB87</accession>
<evidence type="ECO:0008006" key="4">
    <source>
        <dbReference type="Google" id="ProtNLM"/>
    </source>
</evidence>
<evidence type="ECO:0000313" key="2">
    <source>
        <dbReference type="EMBL" id="PRH86609.1"/>
    </source>
</evidence>
<proteinExistence type="predicted"/>
<keyword evidence="1" id="KW-1133">Transmembrane helix</keyword>
<feature type="transmembrane region" description="Helical" evidence="1">
    <location>
        <begin position="405"/>
        <end position="423"/>
    </location>
</feature>
<dbReference type="Pfam" id="PF11902">
    <property type="entry name" value="DUF3422"/>
    <property type="match status" value="1"/>
</dbReference>
<comment type="caution">
    <text evidence="2">The sequence shown here is derived from an EMBL/GenBank/DDBJ whole genome shotgun (WGS) entry which is preliminary data.</text>
</comment>
<feature type="transmembrane region" description="Helical" evidence="1">
    <location>
        <begin position="375"/>
        <end position="393"/>
    </location>
</feature>
<reference evidence="2 3" key="1">
    <citation type="submission" date="2018-02" db="EMBL/GenBank/DDBJ databases">
        <title>Whole genome sequencing of endophytic bacterium.</title>
        <authorList>
            <person name="Eedara R."/>
            <person name="Podile A.R."/>
        </authorList>
    </citation>
    <scope>NUCLEOTIDE SEQUENCE [LARGE SCALE GENOMIC DNA]</scope>
    <source>
        <strain evidence="2 3">RP1T</strain>
    </source>
</reference>
<gene>
    <name evidence="2" type="ORF">C5L14_14870</name>
</gene>
<keyword evidence="1" id="KW-0472">Membrane</keyword>